<proteinExistence type="predicted"/>
<gene>
    <name evidence="5" type="primary">cph2_2</name>
    <name evidence="5" type="ORF">Pla163_15660</name>
</gene>
<dbReference type="InterPro" id="IPR029787">
    <property type="entry name" value="Nucleotide_cyclase"/>
</dbReference>
<dbReference type="InterPro" id="IPR000160">
    <property type="entry name" value="GGDEF_dom"/>
</dbReference>
<keyword evidence="1" id="KW-0175">Coiled coil</keyword>
<protein>
    <submittedName>
        <fullName evidence="5">Phytochrome-like protein cph2</fullName>
    </submittedName>
</protein>
<evidence type="ECO:0000259" key="4">
    <source>
        <dbReference type="PROSITE" id="PS50887"/>
    </source>
</evidence>
<dbReference type="PROSITE" id="PS50883">
    <property type="entry name" value="EAL"/>
    <property type="match status" value="1"/>
</dbReference>
<dbReference type="OrthoDB" id="244535at2"/>
<dbReference type="CDD" id="cd01949">
    <property type="entry name" value="GGDEF"/>
    <property type="match status" value="1"/>
</dbReference>
<feature type="region of interest" description="Disordered" evidence="2">
    <location>
        <begin position="1"/>
        <end position="33"/>
    </location>
</feature>
<dbReference type="SUPFAM" id="SSF141868">
    <property type="entry name" value="EAL domain-like"/>
    <property type="match status" value="1"/>
</dbReference>
<dbReference type="InterPro" id="IPR043128">
    <property type="entry name" value="Rev_trsase/Diguanyl_cyclase"/>
</dbReference>
<accession>A0A518CZ05</accession>
<dbReference type="AlphaFoldDB" id="A0A518CZ05"/>
<keyword evidence="6" id="KW-1185">Reference proteome</keyword>
<evidence type="ECO:0000259" key="3">
    <source>
        <dbReference type="PROSITE" id="PS50883"/>
    </source>
</evidence>
<dbReference type="NCBIfam" id="TIGR00254">
    <property type="entry name" value="GGDEF"/>
    <property type="match status" value="1"/>
</dbReference>
<dbReference type="Pfam" id="PF00563">
    <property type="entry name" value="EAL"/>
    <property type="match status" value="1"/>
</dbReference>
<dbReference type="InterPro" id="IPR035919">
    <property type="entry name" value="EAL_sf"/>
</dbReference>
<feature type="domain" description="GGDEF" evidence="4">
    <location>
        <begin position="210"/>
        <end position="343"/>
    </location>
</feature>
<evidence type="ECO:0000313" key="6">
    <source>
        <dbReference type="Proteomes" id="UP000319342"/>
    </source>
</evidence>
<dbReference type="GO" id="GO:0071111">
    <property type="term" value="F:cyclic-guanylate-specific phosphodiesterase activity"/>
    <property type="evidence" value="ECO:0007669"/>
    <property type="project" value="InterPro"/>
</dbReference>
<dbReference type="SUPFAM" id="SSF55073">
    <property type="entry name" value="Nucleotide cyclase"/>
    <property type="match status" value="1"/>
</dbReference>
<reference evidence="5 6" key="1">
    <citation type="submission" date="2019-02" db="EMBL/GenBank/DDBJ databases">
        <title>Deep-cultivation of Planctomycetes and their phenomic and genomic characterization uncovers novel biology.</title>
        <authorList>
            <person name="Wiegand S."/>
            <person name="Jogler M."/>
            <person name="Boedeker C."/>
            <person name="Pinto D."/>
            <person name="Vollmers J."/>
            <person name="Rivas-Marin E."/>
            <person name="Kohn T."/>
            <person name="Peeters S.H."/>
            <person name="Heuer A."/>
            <person name="Rast P."/>
            <person name="Oberbeckmann S."/>
            <person name="Bunk B."/>
            <person name="Jeske O."/>
            <person name="Meyerdierks A."/>
            <person name="Storesund J.E."/>
            <person name="Kallscheuer N."/>
            <person name="Luecker S."/>
            <person name="Lage O.M."/>
            <person name="Pohl T."/>
            <person name="Merkel B.J."/>
            <person name="Hornburger P."/>
            <person name="Mueller R.-W."/>
            <person name="Bruemmer F."/>
            <person name="Labrenz M."/>
            <person name="Spormann A.M."/>
            <person name="Op den Camp H."/>
            <person name="Overmann J."/>
            <person name="Amann R."/>
            <person name="Jetten M.S.M."/>
            <person name="Mascher T."/>
            <person name="Medema M.H."/>
            <person name="Devos D.P."/>
            <person name="Kaster A.-K."/>
            <person name="Ovreas L."/>
            <person name="Rohde M."/>
            <person name="Galperin M.Y."/>
            <person name="Jogler C."/>
        </authorList>
    </citation>
    <scope>NUCLEOTIDE SEQUENCE [LARGE SCALE GENOMIC DNA]</scope>
    <source>
        <strain evidence="5 6">Pla163</strain>
    </source>
</reference>
<feature type="domain" description="EAL" evidence="3">
    <location>
        <begin position="350"/>
        <end position="584"/>
    </location>
</feature>
<name>A0A518CZ05_9BACT</name>
<dbReference type="Pfam" id="PF00990">
    <property type="entry name" value="GGDEF"/>
    <property type="match status" value="1"/>
</dbReference>
<evidence type="ECO:0000256" key="2">
    <source>
        <dbReference type="SAM" id="MobiDB-lite"/>
    </source>
</evidence>
<dbReference type="PROSITE" id="PS50887">
    <property type="entry name" value="GGDEF"/>
    <property type="match status" value="1"/>
</dbReference>
<dbReference type="Gene3D" id="3.30.70.270">
    <property type="match status" value="1"/>
</dbReference>
<dbReference type="CDD" id="cd01948">
    <property type="entry name" value="EAL"/>
    <property type="match status" value="1"/>
</dbReference>
<dbReference type="SMART" id="SM00267">
    <property type="entry name" value="GGDEF"/>
    <property type="match status" value="1"/>
</dbReference>
<dbReference type="EMBL" id="CP036290">
    <property type="protein sequence ID" value="QDU84456.1"/>
    <property type="molecule type" value="Genomic_DNA"/>
</dbReference>
<dbReference type="InterPro" id="IPR050706">
    <property type="entry name" value="Cyclic-di-GMP_PDE-like"/>
</dbReference>
<evidence type="ECO:0000256" key="1">
    <source>
        <dbReference type="SAM" id="Coils"/>
    </source>
</evidence>
<organism evidence="5 6">
    <name type="scientific">Rohdeia mirabilis</name>
    <dbReference type="NCBI Taxonomy" id="2528008"/>
    <lineage>
        <taxon>Bacteria</taxon>
        <taxon>Pseudomonadati</taxon>
        <taxon>Planctomycetota</taxon>
        <taxon>Planctomycetia</taxon>
        <taxon>Planctomycetia incertae sedis</taxon>
        <taxon>Rohdeia</taxon>
    </lineage>
</organism>
<feature type="coiled-coil region" evidence="1">
    <location>
        <begin position="148"/>
        <end position="175"/>
    </location>
</feature>
<dbReference type="SMART" id="SM00052">
    <property type="entry name" value="EAL"/>
    <property type="match status" value="1"/>
</dbReference>
<dbReference type="Proteomes" id="UP000319342">
    <property type="component" value="Chromosome"/>
</dbReference>
<sequence>METQGLRSHARTADDAVPSTPSLPSSRNRGRRRVLLVDRDESTARFVRGLFDDASAGSGASSWEFHVCSDVHQAREALAVSAVDLALVGSPTGEEHRGQAASELATSAPERTVLALHAGPDPDDSAAPLGTVGWLPLQGLTGPLLRRLLDAALERRSLQDELALVRNQLRVAHAQLAKFAQIDPLTGLLNRRGLQQVLSRVLLWARHDETSTAALLVDLDDFRNVNESLGHGVGDVLLRETAQVLRDSLRSGDYAARIGGDEFLVLMPRTDAREARSVAERTRLCLSKSPLSLEGRTVHATASIGLTEISDATPSVDELLARMRMVVRDGKLSGKNRVAAETDRTEGPRDESERERFLAAFRNGATLRAVKQGIHTLADETVAGYEFLSRADCPPFSMPQDFFRLCFENNLLTLVDHQCFRRGLEAASALAPGMHCHINLFPSTMIDVPVGHLIDSLPTDRAPEQYCIEISEQQIIGDPSYLSEPVAAFKKHGVKIAIDDVGFGRSCLESLARLEPDVVKIDRKCVNGLAGDDASKRFLERLLAVAHALGSEVVAEGIETRDDLAALVEMGVEYGQGFLWGRPA</sequence>
<dbReference type="PANTHER" id="PTHR33121">
    <property type="entry name" value="CYCLIC DI-GMP PHOSPHODIESTERASE PDEF"/>
    <property type="match status" value="1"/>
</dbReference>
<evidence type="ECO:0000313" key="5">
    <source>
        <dbReference type="EMBL" id="QDU84456.1"/>
    </source>
</evidence>
<dbReference type="PANTHER" id="PTHR33121:SF76">
    <property type="entry name" value="SIGNALING PROTEIN"/>
    <property type="match status" value="1"/>
</dbReference>
<dbReference type="Gene3D" id="3.20.20.450">
    <property type="entry name" value="EAL domain"/>
    <property type="match status" value="1"/>
</dbReference>
<dbReference type="InterPro" id="IPR001633">
    <property type="entry name" value="EAL_dom"/>
</dbReference>